<evidence type="ECO:0000256" key="4">
    <source>
        <dbReference type="ARBA" id="ARBA00022475"/>
    </source>
</evidence>
<sequence length="173" mass="19488">MQFDKNDLLVAHIERRARELEGDCQRLEQTLAARSAELRELRGQLIAAKEDVSEADRVKSEFLANISHEIRTPMNGIIGMTELALDTELTTDQQEYLETVRLSAESLLEVINDILDFSRMEFGSLSLDSLGFSLRNSLGNTLKLLELRARQKGLRLIFEIASDVPDIRANSGL</sequence>
<keyword evidence="11" id="KW-1133">Transmembrane helix</keyword>
<keyword evidence="6" id="KW-0808">Transferase</keyword>
<keyword evidence="9" id="KW-0418">Kinase</keyword>
<evidence type="ECO:0000256" key="12">
    <source>
        <dbReference type="ARBA" id="ARBA00023012"/>
    </source>
</evidence>
<comment type="catalytic activity">
    <reaction evidence="1">
        <text>ATP + protein L-histidine = ADP + protein N-phospho-L-histidine.</text>
        <dbReference type="EC" id="2.7.13.3"/>
    </reaction>
</comment>
<dbReference type="GO" id="GO:0005886">
    <property type="term" value="C:plasma membrane"/>
    <property type="evidence" value="ECO:0007669"/>
    <property type="project" value="UniProtKB-SubCell"/>
</dbReference>
<dbReference type="InterPro" id="IPR036097">
    <property type="entry name" value="HisK_dim/P_sf"/>
</dbReference>
<evidence type="ECO:0000256" key="10">
    <source>
        <dbReference type="ARBA" id="ARBA00022840"/>
    </source>
</evidence>
<dbReference type="EMBL" id="BARS01033552">
    <property type="protein sequence ID" value="GAG26824.1"/>
    <property type="molecule type" value="Genomic_DNA"/>
</dbReference>
<keyword evidence="8" id="KW-0547">Nucleotide-binding</keyword>
<feature type="coiled-coil region" evidence="14">
    <location>
        <begin position="10"/>
        <end position="58"/>
    </location>
</feature>
<keyword evidence="14" id="KW-0175">Coiled coil</keyword>
<comment type="caution">
    <text evidence="16">The sequence shown here is derived from an EMBL/GenBank/DDBJ whole genome shotgun (WGS) entry which is preliminary data.</text>
</comment>
<dbReference type="SMART" id="SM00388">
    <property type="entry name" value="HisKA"/>
    <property type="match status" value="1"/>
</dbReference>
<dbReference type="CDD" id="cd00082">
    <property type="entry name" value="HisKA"/>
    <property type="match status" value="1"/>
</dbReference>
<keyword evidence="13" id="KW-0472">Membrane</keyword>
<evidence type="ECO:0000256" key="6">
    <source>
        <dbReference type="ARBA" id="ARBA00022679"/>
    </source>
</evidence>
<feature type="domain" description="Histidine kinase" evidence="15">
    <location>
        <begin position="65"/>
        <end position="173"/>
    </location>
</feature>
<evidence type="ECO:0000313" key="16">
    <source>
        <dbReference type="EMBL" id="GAG26824.1"/>
    </source>
</evidence>
<dbReference type="SUPFAM" id="SSF47384">
    <property type="entry name" value="Homodimeric domain of signal transducing histidine kinase"/>
    <property type="match status" value="1"/>
</dbReference>
<evidence type="ECO:0000256" key="3">
    <source>
        <dbReference type="ARBA" id="ARBA00012438"/>
    </source>
</evidence>
<evidence type="ECO:0000256" key="2">
    <source>
        <dbReference type="ARBA" id="ARBA00004651"/>
    </source>
</evidence>
<organism evidence="16">
    <name type="scientific">marine sediment metagenome</name>
    <dbReference type="NCBI Taxonomy" id="412755"/>
    <lineage>
        <taxon>unclassified sequences</taxon>
        <taxon>metagenomes</taxon>
        <taxon>ecological metagenomes</taxon>
    </lineage>
</organism>
<accession>X0W797</accession>
<keyword evidence="4" id="KW-1003">Cell membrane</keyword>
<evidence type="ECO:0000256" key="13">
    <source>
        <dbReference type="ARBA" id="ARBA00023136"/>
    </source>
</evidence>
<evidence type="ECO:0000256" key="5">
    <source>
        <dbReference type="ARBA" id="ARBA00022553"/>
    </source>
</evidence>
<dbReference type="AlphaFoldDB" id="X0W797"/>
<name>X0W797_9ZZZZ</name>
<reference evidence="16" key="1">
    <citation type="journal article" date="2014" name="Front. Microbiol.">
        <title>High frequency of phylogenetically diverse reductive dehalogenase-homologous genes in deep subseafloor sedimentary metagenomes.</title>
        <authorList>
            <person name="Kawai M."/>
            <person name="Futagami T."/>
            <person name="Toyoda A."/>
            <person name="Takaki Y."/>
            <person name="Nishi S."/>
            <person name="Hori S."/>
            <person name="Arai W."/>
            <person name="Tsubouchi T."/>
            <person name="Morono Y."/>
            <person name="Uchiyama I."/>
            <person name="Ito T."/>
            <person name="Fujiyama A."/>
            <person name="Inagaki F."/>
            <person name="Takami H."/>
        </authorList>
    </citation>
    <scope>NUCLEOTIDE SEQUENCE</scope>
    <source>
        <strain evidence="16">Expedition CK06-06</strain>
    </source>
</reference>
<keyword evidence="12" id="KW-0902">Two-component regulatory system</keyword>
<dbReference type="GO" id="GO:0005524">
    <property type="term" value="F:ATP binding"/>
    <property type="evidence" value="ECO:0007669"/>
    <property type="project" value="UniProtKB-KW"/>
</dbReference>
<keyword evidence="10" id="KW-0067">ATP-binding</keyword>
<dbReference type="FunFam" id="1.10.287.130:FF:000003">
    <property type="entry name" value="Histidine kinase"/>
    <property type="match status" value="1"/>
</dbReference>
<keyword evidence="5" id="KW-0597">Phosphoprotein</keyword>
<evidence type="ECO:0000256" key="1">
    <source>
        <dbReference type="ARBA" id="ARBA00000085"/>
    </source>
</evidence>
<gene>
    <name evidence="16" type="ORF">S01H1_51940</name>
</gene>
<evidence type="ECO:0000256" key="11">
    <source>
        <dbReference type="ARBA" id="ARBA00022989"/>
    </source>
</evidence>
<evidence type="ECO:0000256" key="9">
    <source>
        <dbReference type="ARBA" id="ARBA00022777"/>
    </source>
</evidence>
<dbReference type="GO" id="GO:0000155">
    <property type="term" value="F:phosphorelay sensor kinase activity"/>
    <property type="evidence" value="ECO:0007669"/>
    <property type="project" value="InterPro"/>
</dbReference>
<dbReference type="Gene3D" id="1.10.287.130">
    <property type="match status" value="1"/>
</dbReference>
<proteinExistence type="predicted"/>
<evidence type="ECO:0000259" key="15">
    <source>
        <dbReference type="PROSITE" id="PS50109"/>
    </source>
</evidence>
<protein>
    <recommendedName>
        <fullName evidence="3">histidine kinase</fullName>
        <ecNumber evidence="3">2.7.13.3</ecNumber>
    </recommendedName>
</protein>
<dbReference type="PANTHER" id="PTHR45339">
    <property type="entry name" value="HYBRID SIGNAL TRANSDUCTION HISTIDINE KINASE J"/>
    <property type="match status" value="1"/>
</dbReference>
<comment type="subcellular location">
    <subcellularLocation>
        <location evidence="2">Cell membrane</location>
        <topology evidence="2">Multi-pass membrane protein</topology>
    </subcellularLocation>
</comment>
<keyword evidence="7" id="KW-0812">Transmembrane</keyword>
<evidence type="ECO:0000256" key="8">
    <source>
        <dbReference type="ARBA" id="ARBA00022741"/>
    </source>
</evidence>
<dbReference type="EC" id="2.7.13.3" evidence="3"/>
<dbReference type="InterPro" id="IPR003661">
    <property type="entry name" value="HisK_dim/P_dom"/>
</dbReference>
<dbReference type="Pfam" id="PF00512">
    <property type="entry name" value="HisKA"/>
    <property type="match status" value="1"/>
</dbReference>
<dbReference type="PROSITE" id="PS50109">
    <property type="entry name" value="HIS_KIN"/>
    <property type="match status" value="1"/>
</dbReference>
<dbReference type="PANTHER" id="PTHR45339:SF1">
    <property type="entry name" value="HYBRID SIGNAL TRANSDUCTION HISTIDINE KINASE J"/>
    <property type="match status" value="1"/>
</dbReference>
<feature type="non-terminal residue" evidence="16">
    <location>
        <position position="173"/>
    </location>
</feature>
<evidence type="ECO:0000256" key="14">
    <source>
        <dbReference type="SAM" id="Coils"/>
    </source>
</evidence>
<dbReference type="InterPro" id="IPR005467">
    <property type="entry name" value="His_kinase_dom"/>
</dbReference>
<evidence type="ECO:0000256" key="7">
    <source>
        <dbReference type="ARBA" id="ARBA00022692"/>
    </source>
</evidence>